<evidence type="ECO:0000313" key="2">
    <source>
        <dbReference type="EMBL" id="KAF6793458.1"/>
    </source>
</evidence>
<protein>
    <submittedName>
        <fullName evidence="2">Uncharacterized protein</fullName>
    </submittedName>
</protein>
<proteinExistence type="predicted"/>
<name>A0A8H6MKJ1_9PEZI</name>
<organism evidence="2 3">
    <name type="scientific">Colletotrichum sojae</name>
    <dbReference type="NCBI Taxonomy" id="2175907"/>
    <lineage>
        <taxon>Eukaryota</taxon>
        <taxon>Fungi</taxon>
        <taxon>Dikarya</taxon>
        <taxon>Ascomycota</taxon>
        <taxon>Pezizomycotina</taxon>
        <taxon>Sordariomycetes</taxon>
        <taxon>Hypocreomycetidae</taxon>
        <taxon>Glomerellales</taxon>
        <taxon>Glomerellaceae</taxon>
        <taxon>Colletotrichum</taxon>
        <taxon>Colletotrichum orchidearum species complex</taxon>
    </lineage>
</organism>
<feature type="compositionally biased region" description="Basic and acidic residues" evidence="1">
    <location>
        <begin position="11"/>
        <end position="48"/>
    </location>
</feature>
<evidence type="ECO:0000256" key="1">
    <source>
        <dbReference type="SAM" id="MobiDB-lite"/>
    </source>
</evidence>
<reference evidence="2 3" key="1">
    <citation type="journal article" date="2020" name="Phytopathology">
        <title>Genome Sequence Resources of Colletotrichum truncatum, C. plurivorum, C. musicola, and C. sojae: Four Species Pathogenic to Soybean (Glycine max).</title>
        <authorList>
            <person name="Rogerio F."/>
            <person name="Boufleur T.R."/>
            <person name="Ciampi-Guillardi M."/>
            <person name="Sukno S.A."/>
            <person name="Thon M.R."/>
            <person name="Massola Junior N.S."/>
            <person name="Baroncelli R."/>
        </authorList>
    </citation>
    <scope>NUCLEOTIDE SEQUENCE [LARGE SCALE GENOMIC DNA]</scope>
    <source>
        <strain evidence="2 3">LFN0009</strain>
    </source>
</reference>
<dbReference type="EMBL" id="WIGN01000429">
    <property type="protein sequence ID" value="KAF6793458.1"/>
    <property type="molecule type" value="Genomic_DNA"/>
</dbReference>
<dbReference type="Proteomes" id="UP000652219">
    <property type="component" value="Unassembled WGS sequence"/>
</dbReference>
<gene>
    <name evidence="2" type="ORF">CSOJ01_13897</name>
</gene>
<comment type="caution">
    <text evidence="2">The sequence shown here is derived from an EMBL/GenBank/DDBJ whole genome shotgun (WGS) entry which is preliminary data.</text>
</comment>
<feature type="region of interest" description="Disordered" evidence="1">
    <location>
        <begin position="1"/>
        <end position="48"/>
    </location>
</feature>
<sequence length="106" mass="11588">MVCKRTKRNRGGSERQVGDLDGREGDTRGGKRPKVEGGRVGVRQESRFRTSAGQAKAWTDGASVTNLMMSCWVLVDPVSVTLLQLQLQLELQLPPQAVPAAMRPVD</sequence>
<evidence type="ECO:0000313" key="3">
    <source>
        <dbReference type="Proteomes" id="UP000652219"/>
    </source>
</evidence>
<keyword evidence="3" id="KW-1185">Reference proteome</keyword>
<dbReference type="AlphaFoldDB" id="A0A8H6MKJ1"/>
<feature type="compositionally biased region" description="Basic residues" evidence="1">
    <location>
        <begin position="1"/>
        <end position="10"/>
    </location>
</feature>
<accession>A0A8H6MKJ1</accession>